<protein>
    <submittedName>
        <fullName evidence="2">UDP-2-acetamido-2,6-beta-L-arabino-hexul-4-ose reductase</fullName>
    </submittedName>
</protein>
<evidence type="ECO:0000313" key="2">
    <source>
        <dbReference type="EMBL" id="SFR48443.1"/>
    </source>
</evidence>
<dbReference type="STRING" id="400055.SAMN04490243_2096"/>
<dbReference type="OrthoDB" id="9801056at2"/>
<sequence>MKIGITGQHGFVGSHLANTLALDESLELIPFQRDYFEDSEKLQAFVAACDAVVHLAAMNRHPDPEVIYATNVALVEKLIAACKAADHTPHILFASSTQESKENRYGESKLAGKELFKQWSEETNGRCTSLTIPNVFGPFGKPNYNSVVATFCHKIAHGEAVEVHQDNEIGLIYVNELVCEIIEAMGLIPKAFPSPITATETASETGKGAENTSASFRTHAIAPRHFYKVTEILNLLLQFRSDYMENGEFPDVEDTFTRALFNTFRCYIPTDHYPAPFTLHTDPRGSFVEIARTGSKGQFSYSTTVPGITRGNHFHTRKAERFAVIKGKAQIQLRKIGTDEVITYELSGEAPAYVDMPVWYTHNISNVGQEELITLFWINEPYNPEDPDTFFVDVVQKD</sequence>
<dbReference type="PROSITE" id="PS50904">
    <property type="entry name" value="PRELI_MSF1"/>
    <property type="match status" value="1"/>
</dbReference>
<name>A0A1I6H1X9_9FLAO</name>
<accession>A0A1I6H1X9</accession>
<dbReference type="SUPFAM" id="SSF51182">
    <property type="entry name" value="RmlC-like cupins"/>
    <property type="match status" value="1"/>
</dbReference>
<dbReference type="Pfam" id="PF14667">
    <property type="entry name" value="Polysacc_synt_C"/>
    <property type="match status" value="1"/>
</dbReference>
<dbReference type="Gene3D" id="3.40.50.720">
    <property type="entry name" value="NAD(P)-binding Rossmann-like Domain"/>
    <property type="match status" value="1"/>
</dbReference>
<dbReference type="PANTHER" id="PTHR43245:SF55">
    <property type="entry name" value="NAD(P)-BINDING DOMAIN-CONTAINING PROTEIN"/>
    <property type="match status" value="1"/>
</dbReference>
<dbReference type="InterPro" id="IPR011051">
    <property type="entry name" value="RmlC_Cupin_sf"/>
</dbReference>
<evidence type="ECO:0000313" key="3">
    <source>
        <dbReference type="Proteomes" id="UP000199534"/>
    </source>
</evidence>
<dbReference type="Pfam" id="PF01370">
    <property type="entry name" value="Epimerase"/>
    <property type="match status" value="1"/>
</dbReference>
<dbReference type="InterPro" id="IPR006797">
    <property type="entry name" value="PRELI/MSF1_dom"/>
</dbReference>
<dbReference type="InterPro" id="IPR029303">
    <property type="entry name" value="CapF_C"/>
</dbReference>
<dbReference type="EMBL" id="FOYQ01000002">
    <property type="protein sequence ID" value="SFR48443.1"/>
    <property type="molecule type" value="Genomic_DNA"/>
</dbReference>
<dbReference type="InterPro" id="IPR050177">
    <property type="entry name" value="Lipid_A_modif_metabolic_enz"/>
</dbReference>
<dbReference type="Proteomes" id="UP000199534">
    <property type="component" value="Unassembled WGS sequence"/>
</dbReference>
<dbReference type="UniPathway" id="UPA00109">
    <property type="reaction ID" value="UER00181"/>
</dbReference>
<dbReference type="PANTHER" id="PTHR43245">
    <property type="entry name" value="BIFUNCTIONAL POLYMYXIN RESISTANCE PROTEIN ARNA"/>
    <property type="match status" value="1"/>
</dbReference>
<proteinExistence type="predicted"/>
<dbReference type="InterPro" id="IPR014710">
    <property type="entry name" value="RmlC-like_jellyroll"/>
</dbReference>
<dbReference type="RefSeq" id="WP_092982541.1">
    <property type="nucleotide sequence ID" value="NZ_FOYQ01000002.1"/>
</dbReference>
<dbReference type="CDD" id="cd07007">
    <property type="entry name" value="cupin_CapF-like_C"/>
    <property type="match status" value="1"/>
</dbReference>
<organism evidence="2 3">
    <name type="scientific">Robiginitalea myxolifaciens</name>
    <dbReference type="NCBI Taxonomy" id="400055"/>
    <lineage>
        <taxon>Bacteria</taxon>
        <taxon>Pseudomonadati</taxon>
        <taxon>Bacteroidota</taxon>
        <taxon>Flavobacteriia</taxon>
        <taxon>Flavobacteriales</taxon>
        <taxon>Flavobacteriaceae</taxon>
        <taxon>Robiginitalea</taxon>
    </lineage>
</organism>
<reference evidence="2 3" key="1">
    <citation type="submission" date="2016-10" db="EMBL/GenBank/DDBJ databases">
        <authorList>
            <person name="de Groot N.N."/>
        </authorList>
    </citation>
    <scope>NUCLEOTIDE SEQUENCE [LARGE SCALE GENOMIC DNA]</scope>
    <source>
        <strain evidence="2 3">DSM 21019</strain>
    </source>
</reference>
<dbReference type="AlphaFoldDB" id="A0A1I6H1X9"/>
<dbReference type="InterPro" id="IPR001509">
    <property type="entry name" value="Epimerase_deHydtase"/>
</dbReference>
<dbReference type="Gene3D" id="2.60.120.10">
    <property type="entry name" value="Jelly Rolls"/>
    <property type="match status" value="1"/>
</dbReference>
<dbReference type="SUPFAM" id="SSF51735">
    <property type="entry name" value="NAD(P)-binding Rossmann-fold domains"/>
    <property type="match status" value="1"/>
</dbReference>
<evidence type="ECO:0000259" key="1">
    <source>
        <dbReference type="PROSITE" id="PS50904"/>
    </source>
</evidence>
<keyword evidence="3" id="KW-1185">Reference proteome</keyword>
<feature type="domain" description="PRELI/MSF1" evidence="1">
    <location>
        <begin position="356"/>
        <end position="398"/>
    </location>
</feature>
<gene>
    <name evidence="2" type="ORF">SAMN04490243_2096</name>
</gene>
<dbReference type="GO" id="GO:0006096">
    <property type="term" value="P:glycolytic process"/>
    <property type="evidence" value="ECO:0007669"/>
    <property type="project" value="UniProtKB-UniPathway"/>
</dbReference>
<dbReference type="InterPro" id="IPR036291">
    <property type="entry name" value="NAD(P)-bd_dom_sf"/>
</dbReference>